<sequence>MFSSQMEVHTDVKRIVTMLETGGSLPLTVTSGHVTLVDATGRQHDMLLDQCSSFDRLVTFLPGVLDQCRPNEAEVQRWYINRQRYNFAIDDGINMTQLRRQSDGWSTIQPGTKIVMRIVTTEVVRKFSARYRCCCGTRNDVKVDEATLLNALARGRIITCRRCQRRFQIAGTKGKIVRREGSQPNDDKPSQEADNLIRNFLVIRVLVCCDS</sequence>
<gene>
    <name evidence="2" type="ORF">M404DRAFT_737085</name>
</gene>
<dbReference type="InterPro" id="IPR054464">
    <property type="entry name" value="ULD_fung"/>
</dbReference>
<dbReference type="EMBL" id="KN831990">
    <property type="protein sequence ID" value="KIO01216.1"/>
    <property type="molecule type" value="Genomic_DNA"/>
</dbReference>
<proteinExistence type="predicted"/>
<dbReference type="AlphaFoldDB" id="A0A0C3P155"/>
<evidence type="ECO:0000313" key="3">
    <source>
        <dbReference type="Proteomes" id="UP000054217"/>
    </source>
</evidence>
<name>A0A0C3P155_PISTI</name>
<protein>
    <recommendedName>
        <fullName evidence="1">Ubiquitin-like domain-containing protein</fullName>
    </recommendedName>
</protein>
<organism evidence="2 3">
    <name type="scientific">Pisolithus tinctorius Marx 270</name>
    <dbReference type="NCBI Taxonomy" id="870435"/>
    <lineage>
        <taxon>Eukaryota</taxon>
        <taxon>Fungi</taxon>
        <taxon>Dikarya</taxon>
        <taxon>Basidiomycota</taxon>
        <taxon>Agaricomycotina</taxon>
        <taxon>Agaricomycetes</taxon>
        <taxon>Agaricomycetidae</taxon>
        <taxon>Boletales</taxon>
        <taxon>Sclerodermatineae</taxon>
        <taxon>Pisolithaceae</taxon>
        <taxon>Pisolithus</taxon>
    </lineage>
</organism>
<reference evidence="3" key="2">
    <citation type="submission" date="2015-01" db="EMBL/GenBank/DDBJ databases">
        <title>Evolutionary Origins and Diversification of the Mycorrhizal Mutualists.</title>
        <authorList>
            <consortium name="DOE Joint Genome Institute"/>
            <consortium name="Mycorrhizal Genomics Consortium"/>
            <person name="Kohler A."/>
            <person name="Kuo A."/>
            <person name="Nagy L.G."/>
            <person name="Floudas D."/>
            <person name="Copeland A."/>
            <person name="Barry K.W."/>
            <person name="Cichocki N."/>
            <person name="Veneault-Fourrey C."/>
            <person name="LaButti K."/>
            <person name="Lindquist E.A."/>
            <person name="Lipzen A."/>
            <person name="Lundell T."/>
            <person name="Morin E."/>
            <person name="Murat C."/>
            <person name="Riley R."/>
            <person name="Ohm R."/>
            <person name="Sun H."/>
            <person name="Tunlid A."/>
            <person name="Henrissat B."/>
            <person name="Grigoriev I.V."/>
            <person name="Hibbett D.S."/>
            <person name="Martin F."/>
        </authorList>
    </citation>
    <scope>NUCLEOTIDE SEQUENCE [LARGE SCALE GENOMIC DNA]</scope>
    <source>
        <strain evidence="3">Marx 270</strain>
    </source>
</reference>
<feature type="domain" description="Ubiquitin-like" evidence="1">
    <location>
        <begin position="33"/>
        <end position="120"/>
    </location>
</feature>
<dbReference type="Pfam" id="PF22893">
    <property type="entry name" value="ULD_2"/>
    <property type="match status" value="1"/>
</dbReference>
<evidence type="ECO:0000259" key="1">
    <source>
        <dbReference type="Pfam" id="PF22893"/>
    </source>
</evidence>
<dbReference type="OrthoDB" id="2672490at2759"/>
<reference evidence="2 3" key="1">
    <citation type="submission" date="2014-04" db="EMBL/GenBank/DDBJ databases">
        <authorList>
            <consortium name="DOE Joint Genome Institute"/>
            <person name="Kuo A."/>
            <person name="Kohler A."/>
            <person name="Costa M.D."/>
            <person name="Nagy L.G."/>
            <person name="Floudas D."/>
            <person name="Copeland A."/>
            <person name="Barry K.W."/>
            <person name="Cichocki N."/>
            <person name="Veneault-Fourrey C."/>
            <person name="LaButti K."/>
            <person name="Lindquist E.A."/>
            <person name="Lipzen A."/>
            <person name="Lundell T."/>
            <person name="Morin E."/>
            <person name="Murat C."/>
            <person name="Sun H."/>
            <person name="Tunlid A."/>
            <person name="Henrissat B."/>
            <person name="Grigoriev I.V."/>
            <person name="Hibbett D.S."/>
            <person name="Martin F."/>
            <person name="Nordberg H.P."/>
            <person name="Cantor M.N."/>
            <person name="Hua S.X."/>
        </authorList>
    </citation>
    <scope>NUCLEOTIDE SEQUENCE [LARGE SCALE GENOMIC DNA]</scope>
    <source>
        <strain evidence="2 3">Marx 270</strain>
    </source>
</reference>
<dbReference type="InParanoid" id="A0A0C3P155"/>
<keyword evidence="3" id="KW-1185">Reference proteome</keyword>
<accession>A0A0C3P155</accession>
<dbReference type="Proteomes" id="UP000054217">
    <property type="component" value="Unassembled WGS sequence"/>
</dbReference>
<dbReference type="HOGENOM" id="CLU_1278378_0_0_1"/>
<evidence type="ECO:0000313" key="2">
    <source>
        <dbReference type="EMBL" id="KIO01216.1"/>
    </source>
</evidence>